<evidence type="ECO:0008006" key="3">
    <source>
        <dbReference type="Google" id="ProtNLM"/>
    </source>
</evidence>
<organism evidence="1 2">
    <name type="scientific">Basidiobolus meristosporus CBS 931.73</name>
    <dbReference type="NCBI Taxonomy" id="1314790"/>
    <lineage>
        <taxon>Eukaryota</taxon>
        <taxon>Fungi</taxon>
        <taxon>Fungi incertae sedis</taxon>
        <taxon>Zoopagomycota</taxon>
        <taxon>Entomophthoromycotina</taxon>
        <taxon>Basidiobolomycetes</taxon>
        <taxon>Basidiobolales</taxon>
        <taxon>Basidiobolaceae</taxon>
        <taxon>Basidiobolus</taxon>
    </lineage>
</organism>
<dbReference type="OrthoDB" id="286814at2759"/>
<dbReference type="InterPro" id="IPR036915">
    <property type="entry name" value="Cyclin-like_sf"/>
</dbReference>
<dbReference type="Pfam" id="PF08613">
    <property type="entry name" value="Cyclin"/>
    <property type="match status" value="1"/>
</dbReference>
<dbReference type="InParanoid" id="A0A1Y1Y5F3"/>
<dbReference type="GO" id="GO:0016538">
    <property type="term" value="F:cyclin-dependent protein serine/threonine kinase regulator activity"/>
    <property type="evidence" value="ECO:0007669"/>
    <property type="project" value="TreeGrafter"/>
</dbReference>
<dbReference type="SUPFAM" id="SSF47954">
    <property type="entry name" value="Cyclin-like"/>
    <property type="match status" value="1"/>
</dbReference>
<dbReference type="Proteomes" id="UP000193498">
    <property type="component" value="Unassembled WGS sequence"/>
</dbReference>
<keyword evidence="2" id="KW-1185">Reference proteome</keyword>
<dbReference type="PANTHER" id="PTHR15615">
    <property type="match status" value="1"/>
</dbReference>
<gene>
    <name evidence="1" type="ORF">K493DRAFT_284890</name>
</gene>
<dbReference type="Gene3D" id="1.10.472.10">
    <property type="entry name" value="Cyclin-like"/>
    <property type="match status" value="1"/>
</dbReference>
<dbReference type="CDD" id="cd20557">
    <property type="entry name" value="CYCLIN_ScPCL1-like"/>
    <property type="match status" value="1"/>
</dbReference>
<name>A0A1Y1Y5F3_9FUNG</name>
<protein>
    <recommendedName>
        <fullName evidence="3">Cyclin N-terminal domain-containing protein</fullName>
    </recommendedName>
</protein>
<dbReference type="GO" id="GO:0005634">
    <property type="term" value="C:nucleus"/>
    <property type="evidence" value="ECO:0007669"/>
    <property type="project" value="TreeGrafter"/>
</dbReference>
<dbReference type="GO" id="GO:0000307">
    <property type="term" value="C:cyclin-dependent protein kinase holoenzyme complex"/>
    <property type="evidence" value="ECO:0007669"/>
    <property type="project" value="TreeGrafter"/>
</dbReference>
<proteinExistence type="predicted"/>
<dbReference type="InterPro" id="IPR013922">
    <property type="entry name" value="Cyclin_PHO80-like"/>
</dbReference>
<dbReference type="PANTHER" id="PTHR15615:SF36">
    <property type="entry name" value="PHO85 CYCLIN-5"/>
    <property type="match status" value="1"/>
</dbReference>
<dbReference type="AlphaFoldDB" id="A0A1Y1Y5F3"/>
<reference evidence="1 2" key="1">
    <citation type="submission" date="2016-07" db="EMBL/GenBank/DDBJ databases">
        <title>Pervasive Adenine N6-methylation of Active Genes in Fungi.</title>
        <authorList>
            <consortium name="DOE Joint Genome Institute"/>
            <person name="Mondo S.J."/>
            <person name="Dannebaum R.O."/>
            <person name="Kuo R.C."/>
            <person name="Labutti K."/>
            <person name="Haridas S."/>
            <person name="Kuo A."/>
            <person name="Salamov A."/>
            <person name="Ahrendt S.R."/>
            <person name="Lipzen A."/>
            <person name="Sullivan W."/>
            <person name="Andreopoulos W.B."/>
            <person name="Clum A."/>
            <person name="Lindquist E."/>
            <person name="Daum C."/>
            <person name="Ramamoorthy G.K."/>
            <person name="Gryganskyi A."/>
            <person name="Culley D."/>
            <person name="Magnuson J.K."/>
            <person name="James T.Y."/>
            <person name="O'Malley M.A."/>
            <person name="Stajich J.E."/>
            <person name="Spatafora J.W."/>
            <person name="Visel A."/>
            <person name="Grigoriev I.V."/>
        </authorList>
    </citation>
    <scope>NUCLEOTIDE SEQUENCE [LARGE SCALE GENOMIC DNA]</scope>
    <source>
        <strain evidence="1 2">CBS 931.73</strain>
    </source>
</reference>
<dbReference type="STRING" id="1314790.A0A1Y1Y5F3"/>
<sequence length="126" mass="14656">MQSKCHCLHHRKACGSGRRMFVAAIITASKYLEDRSLPNTRWARITGLCVQEINSNERIFLELLNYRLYMTPSLFTWWMMLLFGSIDGDTISLSNQEPRHVAKEPSRPKAHTRFSPYQNARVRTVV</sequence>
<comment type="caution">
    <text evidence="1">The sequence shown here is derived from an EMBL/GenBank/DDBJ whole genome shotgun (WGS) entry which is preliminary data.</text>
</comment>
<evidence type="ECO:0000313" key="2">
    <source>
        <dbReference type="Proteomes" id="UP000193498"/>
    </source>
</evidence>
<dbReference type="EMBL" id="MCFE01000242">
    <property type="protein sequence ID" value="ORX93237.1"/>
    <property type="molecule type" value="Genomic_DNA"/>
</dbReference>
<accession>A0A1Y1Y5F3</accession>
<dbReference type="GO" id="GO:0019901">
    <property type="term" value="F:protein kinase binding"/>
    <property type="evidence" value="ECO:0007669"/>
    <property type="project" value="InterPro"/>
</dbReference>
<evidence type="ECO:0000313" key="1">
    <source>
        <dbReference type="EMBL" id="ORX93237.1"/>
    </source>
</evidence>